<keyword evidence="6" id="KW-1185">Reference proteome</keyword>
<organism evidence="5 6">
    <name type="scientific">Vibrio ostreae</name>
    <dbReference type="NCBI Taxonomy" id="2841925"/>
    <lineage>
        <taxon>Bacteria</taxon>
        <taxon>Pseudomonadati</taxon>
        <taxon>Pseudomonadota</taxon>
        <taxon>Gammaproteobacteria</taxon>
        <taxon>Vibrionales</taxon>
        <taxon>Vibrionaceae</taxon>
        <taxon>Vibrio</taxon>
    </lineage>
</organism>
<keyword evidence="3" id="KW-1133">Transmembrane helix</keyword>
<feature type="domain" description="GGDEF" evidence="4">
    <location>
        <begin position="207"/>
        <end position="338"/>
    </location>
</feature>
<protein>
    <recommendedName>
        <fullName evidence="2">diguanylate cyclase</fullName>
        <ecNumber evidence="2">2.7.7.65</ecNumber>
    </recommendedName>
</protein>
<dbReference type="Proteomes" id="UP000694232">
    <property type="component" value="Chromosome 1"/>
</dbReference>
<feature type="transmembrane region" description="Helical" evidence="3">
    <location>
        <begin position="73"/>
        <end position="89"/>
    </location>
</feature>
<keyword evidence="3" id="KW-0812">Transmembrane</keyword>
<feature type="transmembrane region" description="Helical" evidence="3">
    <location>
        <begin position="134"/>
        <end position="159"/>
    </location>
</feature>
<reference evidence="5" key="1">
    <citation type="submission" date="2021-06" db="EMBL/GenBank/DDBJ databases">
        <title>Vibrio nov. sp., novel gut bacterium isolated from Yellow Sea oyster.</title>
        <authorList>
            <person name="Muhammad N."/>
            <person name="Nguyen T.H."/>
            <person name="Lee Y.-J."/>
            <person name="Ko J."/>
            <person name="Kim S.-G."/>
        </authorList>
    </citation>
    <scope>NUCLEOTIDE SEQUENCE</scope>
    <source>
        <strain evidence="5">OG9-811</strain>
    </source>
</reference>
<comment type="cofactor">
    <cofactor evidence="1">
        <name>Mg(2+)</name>
        <dbReference type="ChEBI" id="CHEBI:18420"/>
    </cofactor>
</comment>
<dbReference type="Pfam" id="PF20966">
    <property type="entry name" value="MASE6"/>
    <property type="match status" value="1"/>
</dbReference>
<dbReference type="EC" id="2.7.7.65" evidence="2"/>
<dbReference type="GO" id="GO:0043709">
    <property type="term" value="P:cell adhesion involved in single-species biofilm formation"/>
    <property type="evidence" value="ECO:0007669"/>
    <property type="project" value="TreeGrafter"/>
</dbReference>
<dbReference type="KEGG" id="vos:KNV97_11690"/>
<evidence type="ECO:0000256" key="2">
    <source>
        <dbReference type="ARBA" id="ARBA00012528"/>
    </source>
</evidence>
<evidence type="ECO:0000313" key="5">
    <source>
        <dbReference type="EMBL" id="QXO18875.1"/>
    </source>
</evidence>
<dbReference type="AlphaFoldDB" id="A0A975UC46"/>
<evidence type="ECO:0000256" key="1">
    <source>
        <dbReference type="ARBA" id="ARBA00001946"/>
    </source>
</evidence>
<dbReference type="CDD" id="cd01949">
    <property type="entry name" value="GGDEF"/>
    <property type="match status" value="1"/>
</dbReference>
<feature type="transmembrane region" description="Helical" evidence="3">
    <location>
        <begin position="95"/>
        <end position="113"/>
    </location>
</feature>
<sequence length="351" mass="40169">MDSRLFDHSHTLRSSVLAGLSLFLFAVALAFSWLYFNKQEFVLASIYLFFTLYSLYVSRLAAQRKHKHRHIQCYVYLMMFIICISTYLQPLADGLYLWTIFCPIVLYALLGLNQGRLMSGIVLLAQVMSVYDDVIQVSALNALTTMVNLILCYCGVWIVSHRYEFNRENIENSLTYLASRDALTGAHNRLSLRAAFNHFEKHRSSVDSLSLLLIDLDYFKQINDQYGHDSGDKVLIETAQILANVVGEDNLYRIGGEEFCVTLFDTVLEQAEKMGERLRSAVGTHLFYYREQTIHLTLSVGICEYQAGDKLTDLIKLADKELYRAKHNGRNQVRICQTVEYAECQPQAESG</sequence>
<dbReference type="NCBIfam" id="TIGR00254">
    <property type="entry name" value="GGDEF"/>
    <property type="match status" value="1"/>
</dbReference>
<name>A0A975UC46_9VIBR</name>
<dbReference type="GO" id="GO:1902201">
    <property type="term" value="P:negative regulation of bacterial-type flagellum-dependent cell motility"/>
    <property type="evidence" value="ECO:0007669"/>
    <property type="project" value="TreeGrafter"/>
</dbReference>
<dbReference type="PROSITE" id="PS50887">
    <property type="entry name" value="GGDEF"/>
    <property type="match status" value="1"/>
</dbReference>
<evidence type="ECO:0000313" key="6">
    <source>
        <dbReference type="Proteomes" id="UP000694232"/>
    </source>
</evidence>
<dbReference type="InterPro" id="IPR050469">
    <property type="entry name" value="Diguanylate_Cyclase"/>
</dbReference>
<dbReference type="InterPro" id="IPR000160">
    <property type="entry name" value="GGDEF_dom"/>
</dbReference>
<dbReference type="InterPro" id="IPR048435">
    <property type="entry name" value="MASE6"/>
</dbReference>
<dbReference type="RefSeq" id="WP_218563179.1">
    <property type="nucleotide sequence ID" value="NZ_CP076643.1"/>
</dbReference>
<dbReference type="PANTHER" id="PTHR45138:SF9">
    <property type="entry name" value="DIGUANYLATE CYCLASE DGCM-RELATED"/>
    <property type="match status" value="1"/>
</dbReference>
<gene>
    <name evidence="5" type="ORF">KNV97_11690</name>
</gene>
<feature type="transmembrane region" description="Helical" evidence="3">
    <location>
        <begin position="41"/>
        <end position="61"/>
    </location>
</feature>
<dbReference type="EMBL" id="CP076643">
    <property type="protein sequence ID" value="QXO18875.1"/>
    <property type="molecule type" value="Genomic_DNA"/>
</dbReference>
<evidence type="ECO:0000259" key="4">
    <source>
        <dbReference type="PROSITE" id="PS50887"/>
    </source>
</evidence>
<dbReference type="GO" id="GO:0052621">
    <property type="term" value="F:diguanylate cyclase activity"/>
    <property type="evidence" value="ECO:0007669"/>
    <property type="project" value="UniProtKB-EC"/>
</dbReference>
<dbReference type="GO" id="GO:0005886">
    <property type="term" value="C:plasma membrane"/>
    <property type="evidence" value="ECO:0007669"/>
    <property type="project" value="TreeGrafter"/>
</dbReference>
<dbReference type="FunFam" id="3.30.70.270:FF:000001">
    <property type="entry name" value="Diguanylate cyclase domain protein"/>
    <property type="match status" value="1"/>
</dbReference>
<evidence type="ECO:0000256" key="3">
    <source>
        <dbReference type="SAM" id="Phobius"/>
    </source>
</evidence>
<dbReference type="PANTHER" id="PTHR45138">
    <property type="entry name" value="REGULATORY COMPONENTS OF SENSORY TRANSDUCTION SYSTEM"/>
    <property type="match status" value="1"/>
</dbReference>
<dbReference type="SMART" id="SM00267">
    <property type="entry name" value="GGDEF"/>
    <property type="match status" value="1"/>
</dbReference>
<feature type="transmembrane region" description="Helical" evidence="3">
    <location>
        <begin position="12"/>
        <end position="35"/>
    </location>
</feature>
<dbReference type="Pfam" id="PF00990">
    <property type="entry name" value="GGDEF"/>
    <property type="match status" value="1"/>
</dbReference>
<accession>A0A975UC46</accession>
<proteinExistence type="predicted"/>
<keyword evidence="3" id="KW-0472">Membrane</keyword>